<accession>A0ABU1TVS8</accession>
<keyword evidence="1" id="KW-0812">Transmembrane</keyword>
<comment type="caution">
    <text evidence="2">The sequence shown here is derived from an EMBL/GenBank/DDBJ whole genome shotgun (WGS) entry which is preliminary data.</text>
</comment>
<evidence type="ECO:0000256" key="1">
    <source>
        <dbReference type="SAM" id="Phobius"/>
    </source>
</evidence>
<keyword evidence="1" id="KW-0472">Membrane</keyword>
<evidence type="ECO:0000313" key="2">
    <source>
        <dbReference type="EMBL" id="MDR7071282.1"/>
    </source>
</evidence>
<feature type="transmembrane region" description="Helical" evidence="1">
    <location>
        <begin position="25"/>
        <end position="44"/>
    </location>
</feature>
<keyword evidence="3" id="KW-1185">Reference proteome</keyword>
<organism evidence="2 3">
    <name type="scientific">Fictibacillus barbaricus</name>
    <dbReference type="NCBI Taxonomy" id="182136"/>
    <lineage>
        <taxon>Bacteria</taxon>
        <taxon>Bacillati</taxon>
        <taxon>Bacillota</taxon>
        <taxon>Bacilli</taxon>
        <taxon>Bacillales</taxon>
        <taxon>Fictibacillaceae</taxon>
        <taxon>Fictibacillus</taxon>
    </lineage>
</organism>
<keyword evidence="1" id="KW-1133">Transmembrane helix</keyword>
<name>A0ABU1TVS8_9BACL</name>
<gene>
    <name evidence="2" type="ORF">J2X07_000257</name>
</gene>
<protein>
    <submittedName>
        <fullName evidence="2">Uncharacterized protein</fullName>
    </submittedName>
</protein>
<reference evidence="2 3" key="1">
    <citation type="submission" date="2023-07" db="EMBL/GenBank/DDBJ databases">
        <title>Sorghum-associated microbial communities from plants grown in Nebraska, USA.</title>
        <authorList>
            <person name="Schachtman D."/>
        </authorList>
    </citation>
    <scope>NUCLEOTIDE SEQUENCE [LARGE SCALE GENOMIC DNA]</scope>
    <source>
        <strain evidence="2 3">BE211</strain>
    </source>
</reference>
<dbReference type="Proteomes" id="UP001258181">
    <property type="component" value="Unassembled WGS sequence"/>
</dbReference>
<sequence>MKKCFFIHTLTDKWSVNKRLTKADGYIGTSALFVYSFYFCTTLLY</sequence>
<evidence type="ECO:0000313" key="3">
    <source>
        <dbReference type="Proteomes" id="UP001258181"/>
    </source>
</evidence>
<proteinExistence type="predicted"/>
<dbReference type="EMBL" id="JAVDWA010000001">
    <property type="protein sequence ID" value="MDR7071282.1"/>
    <property type="molecule type" value="Genomic_DNA"/>
</dbReference>